<dbReference type="Gene3D" id="3.30.460.40">
    <property type="match status" value="1"/>
</dbReference>
<proteinExistence type="predicted"/>
<dbReference type="AlphaFoldDB" id="A0A399DWV9"/>
<name>A0A399DWV9_9DEIN</name>
<dbReference type="RefSeq" id="WP_198525956.1">
    <property type="nucleotide sequence ID" value="NZ_JBHSXZ010000059.1"/>
</dbReference>
<dbReference type="InterPro" id="IPR043519">
    <property type="entry name" value="NT_sf"/>
</dbReference>
<dbReference type="SUPFAM" id="SSF81301">
    <property type="entry name" value="Nucleotidyltransferase"/>
    <property type="match status" value="1"/>
</dbReference>
<protein>
    <recommendedName>
        <fullName evidence="1">DUF6036 domain-containing protein</fullName>
    </recommendedName>
</protein>
<reference evidence="2 3" key="1">
    <citation type="submission" date="2018-08" db="EMBL/GenBank/DDBJ databases">
        <title>Meiothermus cateniformans JCM 15151 genome sequencing project.</title>
        <authorList>
            <person name="Da Costa M.S."/>
            <person name="Albuquerque L."/>
            <person name="Raposo P."/>
            <person name="Froufe H.J.C."/>
            <person name="Barroso C.S."/>
            <person name="Egas C."/>
        </authorList>
    </citation>
    <scope>NUCLEOTIDE SEQUENCE [LARGE SCALE GENOMIC DNA]</scope>
    <source>
        <strain evidence="2 3">JCM 15151</strain>
    </source>
</reference>
<gene>
    <name evidence="2" type="ORF">Mcate_02003</name>
</gene>
<evidence type="ECO:0000313" key="3">
    <source>
        <dbReference type="Proteomes" id="UP000266089"/>
    </source>
</evidence>
<dbReference type="Proteomes" id="UP000266089">
    <property type="component" value="Unassembled WGS sequence"/>
</dbReference>
<evidence type="ECO:0000259" key="1">
    <source>
        <dbReference type="Pfam" id="PF19502"/>
    </source>
</evidence>
<comment type="caution">
    <text evidence="2">The sequence shown here is derived from an EMBL/GenBank/DDBJ whole genome shotgun (WGS) entry which is preliminary data.</text>
</comment>
<accession>A0A399DWV9</accession>
<dbReference type="InterPro" id="IPR045792">
    <property type="entry name" value="DUF6036"/>
</dbReference>
<sequence>MALLSRDFSEFLECLNQHQFRYLLTGGYAVGLHGYPCYTKDLDIWIEISPENAERVVKAIESFGFGSLGLKAEDFLEAGTIAQIGYPPIRIDLLNKPSGVEFAECYENRQEFEVDGVRVPLISLEDLRKNKRASGRSQDLADLERLE</sequence>
<dbReference type="EMBL" id="QWKX01000055">
    <property type="protein sequence ID" value="RIH75893.1"/>
    <property type="molecule type" value="Genomic_DNA"/>
</dbReference>
<dbReference type="Pfam" id="PF19502">
    <property type="entry name" value="DUF6036"/>
    <property type="match status" value="1"/>
</dbReference>
<feature type="domain" description="DUF6036" evidence="1">
    <location>
        <begin position="16"/>
        <end position="144"/>
    </location>
</feature>
<organism evidence="2 3">
    <name type="scientific">Meiothermus taiwanensis</name>
    <dbReference type="NCBI Taxonomy" id="172827"/>
    <lineage>
        <taxon>Bacteria</taxon>
        <taxon>Thermotogati</taxon>
        <taxon>Deinococcota</taxon>
        <taxon>Deinococci</taxon>
        <taxon>Thermales</taxon>
        <taxon>Thermaceae</taxon>
        <taxon>Meiothermus</taxon>
    </lineage>
</organism>
<evidence type="ECO:0000313" key="2">
    <source>
        <dbReference type="EMBL" id="RIH75893.1"/>
    </source>
</evidence>